<name>A0A430FSU0_9BIFI</name>
<sequence>MKKHVSASNLCEKEYVQLSNDDLRIIHELQLQMAVEVRRICEKYGIRYTLCGGSLIGAVRHQGFIPWDDDMDIAMLAKDYERFLEIAPQELDQKFAIINYENSPEMVFVNTRVICRNTVIKNNAGARATAPHEVFIDIFPFDNMPDSKIKCFVHKAIEVIGRRIVYLKTGYPLNVSLYKRIIICLLSIFVPNERCAKKLYRWNQHRFDQNNSKSVVNLCGTYGYRKETVPRRWFSQFVPVQFEGETFSAIAEYDAWLKQVYGDYMALPPENQRVHSHFQPVEIDLTAFGGRKAEIE</sequence>
<dbReference type="Pfam" id="PF04991">
    <property type="entry name" value="LicD"/>
    <property type="match status" value="1"/>
</dbReference>
<organism evidence="2 3">
    <name type="scientific">Bifidobacterium dolichotidis</name>
    <dbReference type="NCBI Taxonomy" id="2306976"/>
    <lineage>
        <taxon>Bacteria</taxon>
        <taxon>Bacillati</taxon>
        <taxon>Actinomycetota</taxon>
        <taxon>Actinomycetes</taxon>
        <taxon>Bifidobacteriales</taxon>
        <taxon>Bifidobacteriaceae</taxon>
        <taxon>Bifidobacterium</taxon>
    </lineage>
</organism>
<comment type="caution">
    <text evidence="2">The sequence shown here is derived from an EMBL/GenBank/DDBJ whole genome shotgun (WGS) entry which is preliminary data.</text>
</comment>
<proteinExistence type="predicted"/>
<feature type="domain" description="LicD/FKTN/FKRP nucleotidyltransferase" evidence="1">
    <location>
        <begin position="41"/>
        <end position="262"/>
    </location>
</feature>
<protein>
    <submittedName>
        <fullName evidence="2">LicD family protein</fullName>
    </submittedName>
</protein>
<keyword evidence="3" id="KW-1185">Reference proteome</keyword>
<evidence type="ECO:0000313" key="3">
    <source>
        <dbReference type="Proteomes" id="UP000287609"/>
    </source>
</evidence>
<accession>A0A430FSU0</accession>
<dbReference type="Proteomes" id="UP000287609">
    <property type="component" value="Unassembled WGS sequence"/>
</dbReference>
<dbReference type="InterPro" id="IPR052942">
    <property type="entry name" value="LPS_cholinephosphotransferase"/>
</dbReference>
<reference evidence="2 3" key="1">
    <citation type="submission" date="2018-09" db="EMBL/GenBank/DDBJ databases">
        <title>Characterization of the phylogenetic diversity of five novel species belonging to the genus Bifidobacterium.</title>
        <authorList>
            <person name="Lugli G.A."/>
            <person name="Duranti S."/>
            <person name="Milani C."/>
        </authorList>
    </citation>
    <scope>NUCLEOTIDE SEQUENCE [LARGE SCALE GENOMIC DNA]</scope>
    <source>
        <strain evidence="2 3">2036B</strain>
    </source>
</reference>
<dbReference type="EMBL" id="QXGM01000001">
    <property type="protein sequence ID" value="RSX55925.1"/>
    <property type="molecule type" value="Genomic_DNA"/>
</dbReference>
<evidence type="ECO:0000259" key="1">
    <source>
        <dbReference type="Pfam" id="PF04991"/>
    </source>
</evidence>
<gene>
    <name evidence="2" type="ORF">D2E26_0488</name>
</gene>
<dbReference type="PANTHER" id="PTHR43404">
    <property type="entry name" value="LIPOPOLYSACCHARIDE CHOLINEPHOSPHOTRANSFERASE LICD"/>
    <property type="match status" value="1"/>
</dbReference>
<dbReference type="InterPro" id="IPR007074">
    <property type="entry name" value="LicD/FKTN/FKRP_NTP_transf"/>
</dbReference>
<dbReference type="AlphaFoldDB" id="A0A430FSU0"/>
<evidence type="ECO:0000313" key="2">
    <source>
        <dbReference type="EMBL" id="RSX55925.1"/>
    </source>
</evidence>
<dbReference type="PANTHER" id="PTHR43404:SF2">
    <property type="entry name" value="LIPOPOLYSACCHARIDE CHOLINEPHOSPHOTRANSFERASE LICD"/>
    <property type="match status" value="1"/>
</dbReference>
<dbReference type="GO" id="GO:0009100">
    <property type="term" value="P:glycoprotein metabolic process"/>
    <property type="evidence" value="ECO:0007669"/>
    <property type="project" value="UniProtKB-ARBA"/>
</dbReference>